<evidence type="ECO:0000259" key="2">
    <source>
        <dbReference type="PROSITE" id="PS01124"/>
    </source>
</evidence>
<keyword evidence="1" id="KW-0238">DNA-binding</keyword>
<dbReference type="InterPro" id="IPR003313">
    <property type="entry name" value="AraC-bd"/>
</dbReference>
<dbReference type="InterPro" id="IPR011051">
    <property type="entry name" value="RmlC_Cupin_sf"/>
</dbReference>
<dbReference type="PANTHER" id="PTHR11019:SF199">
    <property type="entry name" value="HTH-TYPE TRANSCRIPTIONAL REGULATOR NIMR"/>
    <property type="match status" value="1"/>
</dbReference>
<proteinExistence type="predicted"/>
<dbReference type="Pfam" id="PF02311">
    <property type="entry name" value="AraC_binding"/>
    <property type="match status" value="1"/>
</dbReference>
<dbReference type="InterPro" id="IPR018060">
    <property type="entry name" value="HTH_AraC"/>
</dbReference>
<dbReference type="PANTHER" id="PTHR11019">
    <property type="entry name" value="HTH-TYPE TRANSCRIPTIONAL REGULATOR NIMR"/>
    <property type="match status" value="1"/>
</dbReference>
<dbReference type="Gene3D" id="2.60.120.10">
    <property type="entry name" value="Jelly Rolls"/>
    <property type="match status" value="1"/>
</dbReference>
<dbReference type="WBParaSite" id="L893_g4678.t1">
    <property type="protein sequence ID" value="L893_g4678.t1"/>
    <property type="gene ID" value="L893_g4678"/>
</dbReference>
<dbReference type="PROSITE" id="PS01124">
    <property type="entry name" value="HTH_ARAC_FAMILY_2"/>
    <property type="match status" value="1"/>
</dbReference>
<feature type="domain" description="HTH araC/xylS-type" evidence="2">
    <location>
        <begin position="215"/>
        <end position="276"/>
    </location>
</feature>
<name>A0A1I8AEN0_9BILA</name>
<dbReference type="GO" id="GO:0003700">
    <property type="term" value="F:DNA-binding transcription factor activity"/>
    <property type="evidence" value="ECO:0007669"/>
    <property type="project" value="InterPro"/>
</dbReference>
<organism evidence="3 4">
    <name type="scientific">Steinernema glaseri</name>
    <dbReference type="NCBI Taxonomy" id="37863"/>
    <lineage>
        <taxon>Eukaryota</taxon>
        <taxon>Metazoa</taxon>
        <taxon>Ecdysozoa</taxon>
        <taxon>Nematoda</taxon>
        <taxon>Chromadorea</taxon>
        <taxon>Rhabditida</taxon>
        <taxon>Tylenchina</taxon>
        <taxon>Panagrolaimomorpha</taxon>
        <taxon>Strongyloidoidea</taxon>
        <taxon>Steinernematidae</taxon>
        <taxon>Steinernema</taxon>
    </lineage>
</organism>
<accession>A0A1I8AEN0</accession>
<evidence type="ECO:0000313" key="3">
    <source>
        <dbReference type="Proteomes" id="UP000095287"/>
    </source>
</evidence>
<dbReference type="AlphaFoldDB" id="A0A1I8AEN0"/>
<reference evidence="4" key="1">
    <citation type="submission" date="2016-11" db="UniProtKB">
        <authorList>
            <consortium name="WormBaseParasite"/>
        </authorList>
    </citation>
    <scope>IDENTIFICATION</scope>
</reference>
<evidence type="ECO:0000313" key="4">
    <source>
        <dbReference type="WBParaSite" id="L893_g4678.t1"/>
    </source>
</evidence>
<keyword evidence="3" id="KW-1185">Reference proteome</keyword>
<dbReference type="InterPro" id="IPR014710">
    <property type="entry name" value="RmlC-like_jellyroll"/>
</dbReference>
<dbReference type="Gene3D" id="1.10.10.60">
    <property type="entry name" value="Homeodomain-like"/>
    <property type="match status" value="1"/>
</dbReference>
<dbReference type="Proteomes" id="UP000095287">
    <property type="component" value="Unplaced"/>
</dbReference>
<protein>
    <submittedName>
        <fullName evidence="4">HTH araC/xylS-type domain-containing protein</fullName>
    </submittedName>
</protein>
<dbReference type="GO" id="GO:0043565">
    <property type="term" value="F:sequence-specific DNA binding"/>
    <property type="evidence" value="ECO:0007669"/>
    <property type="project" value="InterPro"/>
</dbReference>
<dbReference type="SUPFAM" id="SSF51182">
    <property type="entry name" value="RmlC-like cupins"/>
    <property type="match status" value="1"/>
</dbReference>
<sequence length="276" mass="30928">MAISTEAMNKERDSPTLRAMEAASKETTAKMNKGMAVSKPACVDDRDRSAWISSSKGAIPVIGARRLPAISKTPINTSKGIKMAIGSNTENPLHTHPNGQLIMTQYGSVTLQTDQGYWMVPPLCAVWVPVGIRHRARADDQALIHFLYIQPGLDQLPDHCSTLDLSPMVREMIIHLSDLNPHYEPGSQTHRLALVLLETLNQMPTRQLHVPVPEDKVLQTIAQHMLKQPDSRPTMADWAKELAMSERTLARHMLKHTGMSFGRWRQQFMIMLALLF</sequence>
<evidence type="ECO:0000256" key="1">
    <source>
        <dbReference type="ARBA" id="ARBA00023125"/>
    </source>
</evidence>
<dbReference type="CDD" id="cd06124">
    <property type="entry name" value="cupin_NimR-like_N"/>
    <property type="match status" value="1"/>
</dbReference>